<keyword evidence="3" id="KW-1185">Reference proteome</keyword>
<feature type="region of interest" description="Disordered" evidence="1">
    <location>
        <begin position="124"/>
        <end position="146"/>
    </location>
</feature>
<sequence>METHRVQTFEETCNNELMREALDELDEKRGKANLRMEVHRTLMKSAYDRQVRKWNFQVGDLLLRQANALKKRDKLESNWEGPYKVLKVIIGGAYELEDMEGHKVLRPWNVYVGEAGIDRRLRSRSRPHRGRQRRQLALEQSGDYGV</sequence>
<feature type="compositionally biased region" description="Basic residues" evidence="1">
    <location>
        <begin position="124"/>
        <end position="134"/>
    </location>
</feature>
<name>A0ABR0ULL4_REHGL</name>
<gene>
    <name evidence="2" type="ORF">DH2020_043004</name>
</gene>
<dbReference type="EMBL" id="JABTTQ020002587">
    <property type="protein sequence ID" value="KAK6123247.1"/>
    <property type="molecule type" value="Genomic_DNA"/>
</dbReference>
<reference evidence="2 3" key="1">
    <citation type="journal article" date="2021" name="Comput. Struct. Biotechnol. J.">
        <title>De novo genome assembly of the potent medicinal plant Rehmannia glutinosa using nanopore technology.</title>
        <authorList>
            <person name="Ma L."/>
            <person name="Dong C."/>
            <person name="Song C."/>
            <person name="Wang X."/>
            <person name="Zheng X."/>
            <person name="Niu Y."/>
            <person name="Chen S."/>
            <person name="Feng W."/>
        </authorList>
    </citation>
    <scope>NUCLEOTIDE SEQUENCE [LARGE SCALE GENOMIC DNA]</scope>
    <source>
        <strain evidence="2">DH-2019</strain>
    </source>
</reference>
<dbReference type="Proteomes" id="UP001318860">
    <property type="component" value="Unassembled WGS sequence"/>
</dbReference>
<comment type="caution">
    <text evidence="2">The sequence shown here is derived from an EMBL/GenBank/DDBJ whole genome shotgun (WGS) entry which is preliminary data.</text>
</comment>
<protein>
    <submittedName>
        <fullName evidence="2">Uncharacterized protein</fullName>
    </submittedName>
</protein>
<proteinExistence type="predicted"/>
<accession>A0ABR0ULL4</accession>
<evidence type="ECO:0000313" key="3">
    <source>
        <dbReference type="Proteomes" id="UP001318860"/>
    </source>
</evidence>
<evidence type="ECO:0000256" key="1">
    <source>
        <dbReference type="SAM" id="MobiDB-lite"/>
    </source>
</evidence>
<organism evidence="2 3">
    <name type="scientific">Rehmannia glutinosa</name>
    <name type="common">Chinese foxglove</name>
    <dbReference type="NCBI Taxonomy" id="99300"/>
    <lineage>
        <taxon>Eukaryota</taxon>
        <taxon>Viridiplantae</taxon>
        <taxon>Streptophyta</taxon>
        <taxon>Embryophyta</taxon>
        <taxon>Tracheophyta</taxon>
        <taxon>Spermatophyta</taxon>
        <taxon>Magnoliopsida</taxon>
        <taxon>eudicotyledons</taxon>
        <taxon>Gunneridae</taxon>
        <taxon>Pentapetalae</taxon>
        <taxon>asterids</taxon>
        <taxon>lamiids</taxon>
        <taxon>Lamiales</taxon>
        <taxon>Orobanchaceae</taxon>
        <taxon>Rehmannieae</taxon>
        <taxon>Rehmannia</taxon>
    </lineage>
</organism>
<evidence type="ECO:0000313" key="2">
    <source>
        <dbReference type="EMBL" id="KAK6123247.1"/>
    </source>
</evidence>